<reference evidence="1" key="1">
    <citation type="submission" date="2020-05" db="EMBL/GenBank/DDBJ databases">
        <title>Large-scale comparative analyses of tick genomes elucidate their genetic diversity and vector capacities.</title>
        <authorList>
            <person name="Jia N."/>
            <person name="Wang J."/>
            <person name="Shi W."/>
            <person name="Du L."/>
            <person name="Sun Y."/>
            <person name="Zhan W."/>
            <person name="Jiang J."/>
            <person name="Wang Q."/>
            <person name="Zhang B."/>
            <person name="Ji P."/>
            <person name="Sakyi L.B."/>
            <person name="Cui X."/>
            <person name="Yuan T."/>
            <person name="Jiang B."/>
            <person name="Yang W."/>
            <person name="Lam T.T.-Y."/>
            <person name="Chang Q."/>
            <person name="Ding S."/>
            <person name="Wang X."/>
            <person name="Zhu J."/>
            <person name="Ruan X."/>
            <person name="Zhao L."/>
            <person name="Wei J."/>
            <person name="Que T."/>
            <person name="Du C."/>
            <person name="Cheng J."/>
            <person name="Dai P."/>
            <person name="Han X."/>
            <person name="Huang E."/>
            <person name="Gao Y."/>
            <person name="Liu J."/>
            <person name="Shao H."/>
            <person name="Ye R."/>
            <person name="Li L."/>
            <person name="Wei W."/>
            <person name="Wang X."/>
            <person name="Wang C."/>
            <person name="Yang T."/>
            <person name="Huo Q."/>
            <person name="Li W."/>
            <person name="Guo W."/>
            <person name="Chen H."/>
            <person name="Zhou L."/>
            <person name="Ni X."/>
            <person name="Tian J."/>
            <person name="Zhou Y."/>
            <person name="Sheng Y."/>
            <person name="Liu T."/>
            <person name="Pan Y."/>
            <person name="Xia L."/>
            <person name="Li J."/>
            <person name="Zhao F."/>
            <person name="Cao W."/>
        </authorList>
    </citation>
    <scope>NUCLEOTIDE SEQUENCE</scope>
    <source>
        <strain evidence="1">Dsil-2018</strain>
    </source>
</reference>
<protein>
    <submittedName>
        <fullName evidence="1">Uncharacterized protein</fullName>
    </submittedName>
</protein>
<dbReference type="EMBL" id="CM023471">
    <property type="protein sequence ID" value="KAH7965913.1"/>
    <property type="molecule type" value="Genomic_DNA"/>
</dbReference>
<dbReference type="Proteomes" id="UP000821865">
    <property type="component" value="Chromosome 2"/>
</dbReference>
<keyword evidence="2" id="KW-1185">Reference proteome</keyword>
<name>A0ACB8DD58_DERSI</name>
<sequence length="214" mass="23229">MAAAEDDQELSIVRVEEGSGEYSSGTEPLEPPSEETTPPSAVEDDAPESDGVAYPYGAYQVREKEARFVHSVELPQSHGVLPVLPPDAEWESNQRSSEAFRTTSRDGAASHRRLKARVLVVSAAVTCSLAVAAYLIYRQLVETPRRFAEMRADQTDSIIADYTEPALPTFGDERDSVEAAAGEGGPGPLLNVTFDDLHRLGAWRRASGRGSRAR</sequence>
<evidence type="ECO:0000313" key="1">
    <source>
        <dbReference type="EMBL" id="KAH7965913.1"/>
    </source>
</evidence>
<accession>A0ACB8DD58</accession>
<proteinExistence type="predicted"/>
<organism evidence="1 2">
    <name type="scientific">Dermacentor silvarum</name>
    <name type="common">Tick</name>
    <dbReference type="NCBI Taxonomy" id="543639"/>
    <lineage>
        <taxon>Eukaryota</taxon>
        <taxon>Metazoa</taxon>
        <taxon>Ecdysozoa</taxon>
        <taxon>Arthropoda</taxon>
        <taxon>Chelicerata</taxon>
        <taxon>Arachnida</taxon>
        <taxon>Acari</taxon>
        <taxon>Parasitiformes</taxon>
        <taxon>Ixodida</taxon>
        <taxon>Ixodoidea</taxon>
        <taxon>Ixodidae</taxon>
        <taxon>Rhipicephalinae</taxon>
        <taxon>Dermacentor</taxon>
    </lineage>
</organism>
<evidence type="ECO:0000313" key="2">
    <source>
        <dbReference type="Proteomes" id="UP000821865"/>
    </source>
</evidence>
<gene>
    <name evidence="1" type="ORF">HPB49_012128</name>
</gene>
<comment type="caution">
    <text evidence="1">The sequence shown here is derived from an EMBL/GenBank/DDBJ whole genome shotgun (WGS) entry which is preliminary data.</text>
</comment>